<accession>A0A645AY91</accession>
<organism evidence="1">
    <name type="scientific">bioreactor metagenome</name>
    <dbReference type="NCBI Taxonomy" id="1076179"/>
    <lineage>
        <taxon>unclassified sequences</taxon>
        <taxon>metagenomes</taxon>
        <taxon>ecological metagenomes</taxon>
    </lineage>
</organism>
<reference evidence="1" key="1">
    <citation type="submission" date="2019-08" db="EMBL/GenBank/DDBJ databases">
        <authorList>
            <person name="Kucharzyk K."/>
            <person name="Murdoch R.W."/>
            <person name="Higgins S."/>
            <person name="Loffler F."/>
        </authorList>
    </citation>
    <scope>NUCLEOTIDE SEQUENCE</scope>
</reference>
<comment type="caution">
    <text evidence="1">The sequence shown here is derived from an EMBL/GenBank/DDBJ whole genome shotgun (WGS) entry which is preliminary data.</text>
</comment>
<name>A0A645AY91_9ZZZZ</name>
<proteinExistence type="predicted"/>
<sequence>MLFQQRDPILGAAVHGDLADLLDQLGAMRKPCGVGLIARILRPISHTGSVAEACELTIVADGQNHVAVGRREVLVGHRVRVRIAHALGHVAAVEVIHALVGQAGHLHVEQRQIDVLAAPGVLARLQRGEDGGAGI</sequence>
<dbReference type="EMBL" id="VSSQ01014828">
    <property type="protein sequence ID" value="MPM54494.1"/>
    <property type="molecule type" value="Genomic_DNA"/>
</dbReference>
<gene>
    <name evidence="1" type="ORF">SDC9_101272</name>
</gene>
<protein>
    <submittedName>
        <fullName evidence="1">Uncharacterized protein</fullName>
    </submittedName>
</protein>
<dbReference type="AlphaFoldDB" id="A0A645AY91"/>
<evidence type="ECO:0000313" key="1">
    <source>
        <dbReference type="EMBL" id="MPM54494.1"/>
    </source>
</evidence>